<feature type="transmembrane region" description="Helical" evidence="5">
    <location>
        <begin position="286"/>
        <end position="313"/>
    </location>
</feature>
<dbReference type="GO" id="GO:0046943">
    <property type="term" value="F:carboxylic acid transmembrane transporter activity"/>
    <property type="evidence" value="ECO:0007669"/>
    <property type="project" value="TreeGrafter"/>
</dbReference>
<dbReference type="RefSeq" id="WP_073456060.1">
    <property type="nucleotide sequence ID" value="NZ_CALGVN010000046.1"/>
</dbReference>
<feature type="transmembrane region" description="Helical" evidence="5">
    <location>
        <begin position="168"/>
        <end position="186"/>
    </location>
</feature>
<proteinExistence type="predicted"/>
<evidence type="ECO:0000259" key="6">
    <source>
        <dbReference type="PROSITE" id="PS50850"/>
    </source>
</evidence>
<dbReference type="STRING" id="1848.SAMN05443637_104111"/>
<gene>
    <name evidence="7" type="ORF">SAMN05443637_104111</name>
</gene>
<dbReference type="GO" id="GO:0005886">
    <property type="term" value="C:plasma membrane"/>
    <property type="evidence" value="ECO:0007669"/>
    <property type="project" value="UniProtKB-SubCell"/>
</dbReference>
<feature type="transmembrane region" description="Helical" evidence="5">
    <location>
        <begin position="138"/>
        <end position="162"/>
    </location>
</feature>
<evidence type="ECO:0000313" key="7">
    <source>
        <dbReference type="EMBL" id="SHK25880.1"/>
    </source>
</evidence>
<evidence type="ECO:0000256" key="3">
    <source>
        <dbReference type="ARBA" id="ARBA00022989"/>
    </source>
</evidence>
<evidence type="ECO:0000256" key="2">
    <source>
        <dbReference type="ARBA" id="ARBA00022692"/>
    </source>
</evidence>
<sequence length="414" mass="41923">MTSSSLGSRSSVLITSLLFLTIAVDGYDAISLAFAVPSLAQEWGTTPAAFTFPLAASNIGAVAGYMLSGPVSARIGRRATILGAVALLTLATFATVLATTVPLMGVIRLVTGVGLGAVLPASVSLAADLVTRTWRDSVSVVVTMGLGSGSILGGLIGARLLASAGWQAVFWFGGALSTVLFVLLWWRLPDAPVAAAAEEGRQRQGVGALFRTGLRTSTLLLWAFAFLGSTVSYSLVSWLPTFLLEFGFSPSTAALGTSLLGMGVFVSGVTLAIWVRRAGAAFPIMVLLGIAFLCLAATALPISVVLVLTLLALSVVGINSASIGQSTLPISVYPQAARTTGVGFTTAAGRIGAIAGSSAGGLLLALGVPAGTIITLLAVPTGIAFVCLFVVARRGRRAALDPAAESSTALPSEA</sequence>
<feature type="transmembrane region" description="Helical" evidence="5">
    <location>
        <begin position="219"/>
        <end position="240"/>
    </location>
</feature>
<dbReference type="EMBL" id="FRAP01000004">
    <property type="protein sequence ID" value="SHK25880.1"/>
    <property type="molecule type" value="Genomic_DNA"/>
</dbReference>
<dbReference type="PANTHER" id="PTHR23508:SF10">
    <property type="entry name" value="CARBOXYLIC ACID TRANSPORTER PROTEIN HOMOLOG"/>
    <property type="match status" value="1"/>
</dbReference>
<dbReference type="Pfam" id="PF07690">
    <property type="entry name" value="MFS_1"/>
    <property type="match status" value="1"/>
</dbReference>
<reference evidence="7 8" key="1">
    <citation type="submission" date="2016-11" db="EMBL/GenBank/DDBJ databases">
        <authorList>
            <person name="Jaros S."/>
            <person name="Januszkiewicz K."/>
            <person name="Wedrychowicz H."/>
        </authorList>
    </citation>
    <scope>NUCLEOTIDE SEQUENCE [LARGE SCALE GENOMIC DNA]</scope>
    <source>
        <strain evidence="7 8">DSM 43832</strain>
    </source>
</reference>
<feature type="transmembrane region" description="Helical" evidence="5">
    <location>
        <begin position="45"/>
        <end position="67"/>
    </location>
</feature>
<accession>A0A1M6R0F7</accession>
<protein>
    <submittedName>
        <fullName evidence="7">MFS transporter, AAHS family, 4-hydroxybenzoate transporter</fullName>
    </submittedName>
</protein>
<keyword evidence="3 5" id="KW-1133">Transmembrane helix</keyword>
<dbReference type="InterPro" id="IPR011701">
    <property type="entry name" value="MFS"/>
</dbReference>
<keyword evidence="2 5" id="KW-0812">Transmembrane</keyword>
<feature type="transmembrane region" description="Helical" evidence="5">
    <location>
        <begin position="79"/>
        <end position="100"/>
    </location>
</feature>
<dbReference type="AlphaFoldDB" id="A0A1M6R0F7"/>
<evidence type="ECO:0000256" key="1">
    <source>
        <dbReference type="ARBA" id="ARBA00004651"/>
    </source>
</evidence>
<dbReference type="Proteomes" id="UP000184363">
    <property type="component" value="Unassembled WGS sequence"/>
</dbReference>
<keyword evidence="8" id="KW-1185">Reference proteome</keyword>
<dbReference type="PANTHER" id="PTHR23508">
    <property type="entry name" value="CARBOXYLIC ACID TRANSPORTER PROTEIN HOMOLOG"/>
    <property type="match status" value="1"/>
</dbReference>
<feature type="transmembrane region" description="Helical" evidence="5">
    <location>
        <begin position="370"/>
        <end position="392"/>
    </location>
</feature>
<evidence type="ECO:0000256" key="4">
    <source>
        <dbReference type="ARBA" id="ARBA00023136"/>
    </source>
</evidence>
<organism evidence="7 8">
    <name type="scientific">Pseudonocardia thermophila</name>
    <dbReference type="NCBI Taxonomy" id="1848"/>
    <lineage>
        <taxon>Bacteria</taxon>
        <taxon>Bacillati</taxon>
        <taxon>Actinomycetota</taxon>
        <taxon>Actinomycetes</taxon>
        <taxon>Pseudonocardiales</taxon>
        <taxon>Pseudonocardiaceae</taxon>
        <taxon>Pseudonocardia</taxon>
    </lineage>
</organism>
<dbReference type="Gene3D" id="1.20.1250.20">
    <property type="entry name" value="MFS general substrate transporter like domains"/>
    <property type="match status" value="1"/>
</dbReference>
<evidence type="ECO:0000256" key="5">
    <source>
        <dbReference type="SAM" id="Phobius"/>
    </source>
</evidence>
<dbReference type="InterPro" id="IPR036259">
    <property type="entry name" value="MFS_trans_sf"/>
</dbReference>
<evidence type="ECO:0000313" key="8">
    <source>
        <dbReference type="Proteomes" id="UP000184363"/>
    </source>
</evidence>
<keyword evidence="4 5" id="KW-0472">Membrane</keyword>
<feature type="transmembrane region" description="Helical" evidence="5">
    <location>
        <begin position="252"/>
        <end position="274"/>
    </location>
</feature>
<dbReference type="InterPro" id="IPR020846">
    <property type="entry name" value="MFS_dom"/>
</dbReference>
<name>A0A1M6R0F7_PSETH</name>
<dbReference type="PROSITE" id="PS50850">
    <property type="entry name" value="MFS"/>
    <property type="match status" value="1"/>
</dbReference>
<feature type="domain" description="Major facilitator superfamily (MFS) profile" evidence="6">
    <location>
        <begin position="14"/>
        <end position="396"/>
    </location>
</feature>
<comment type="subcellular location">
    <subcellularLocation>
        <location evidence="1">Cell membrane</location>
        <topology evidence="1">Multi-pass membrane protein</topology>
    </subcellularLocation>
</comment>
<feature type="transmembrane region" description="Helical" evidence="5">
    <location>
        <begin position="106"/>
        <end position="126"/>
    </location>
</feature>
<dbReference type="SUPFAM" id="SSF103473">
    <property type="entry name" value="MFS general substrate transporter"/>
    <property type="match status" value="1"/>
</dbReference>